<proteinExistence type="predicted"/>
<dbReference type="Proteomes" id="UP000015453">
    <property type="component" value="Unassembled WGS sequence"/>
</dbReference>
<dbReference type="EMBL" id="AUSU01001442">
    <property type="protein sequence ID" value="EPS71013.1"/>
    <property type="molecule type" value="Genomic_DNA"/>
</dbReference>
<keyword evidence="2" id="KW-1185">Reference proteome</keyword>
<evidence type="ECO:0000313" key="2">
    <source>
        <dbReference type="Proteomes" id="UP000015453"/>
    </source>
</evidence>
<organism evidence="1 2">
    <name type="scientific">Genlisea aurea</name>
    <dbReference type="NCBI Taxonomy" id="192259"/>
    <lineage>
        <taxon>Eukaryota</taxon>
        <taxon>Viridiplantae</taxon>
        <taxon>Streptophyta</taxon>
        <taxon>Embryophyta</taxon>
        <taxon>Tracheophyta</taxon>
        <taxon>Spermatophyta</taxon>
        <taxon>Magnoliopsida</taxon>
        <taxon>eudicotyledons</taxon>
        <taxon>Gunneridae</taxon>
        <taxon>Pentapetalae</taxon>
        <taxon>asterids</taxon>
        <taxon>lamiids</taxon>
        <taxon>Lamiales</taxon>
        <taxon>Lentibulariaceae</taxon>
        <taxon>Genlisea</taxon>
    </lineage>
</organism>
<gene>
    <name evidence="1" type="ORF">M569_03759</name>
</gene>
<dbReference type="PANTHER" id="PTHR48175">
    <property type="entry name" value="OS04G0581700 PROTEIN"/>
    <property type="match status" value="1"/>
</dbReference>
<reference evidence="1 2" key="1">
    <citation type="journal article" date="2013" name="BMC Genomics">
        <title>The miniature genome of a carnivorous plant Genlisea aurea contains a low number of genes and short non-coding sequences.</title>
        <authorList>
            <person name="Leushkin E.V."/>
            <person name="Sutormin R.A."/>
            <person name="Nabieva E.R."/>
            <person name="Penin A.A."/>
            <person name="Kondrashov A.S."/>
            <person name="Logacheva M.D."/>
        </authorList>
    </citation>
    <scope>NUCLEOTIDE SEQUENCE [LARGE SCALE GENOMIC DNA]</scope>
</reference>
<dbReference type="AlphaFoldDB" id="S8E5F2"/>
<sequence length="53" mass="5860">MIQVAIVAGLLQEYTAVVARMLEYMLNDAVLPLPARLRLLILRSLPFAPRAAP</sequence>
<accession>S8E5F2</accession>
<dbReference type="OrthoDB" id="1913225at2759"/>
<name>S8E5F2_9LAMI</name>
<comment type="caution">
    <text evidence="1">The sequence shown here is derived from an EMBL/GenBank/DDBJ whole genome shotgun (WGS) entry which is preliminary data.</text>
</comment>
<protein>
    <submittedName>
        <fullName evidence="1">Uncharacterized protein</fullName>
    </submittedName>
</protein>
<evidence type="ECO:0000313" key="1">
    <source>
        <dbReference type="EMBL" id="EPS71013.1"/>
    </source>
</evidence>
<feature type="non-terminal residue" evidence="1">
    <location>
        <position position="53"/>
    </location>
</feature>
<dbReference type="PANTHER" id="PTHR48175:SF3">
    <property type="entry name" value="OS04G0581700 PROTEIN"/>
    <property type="match status" value="1"/>
</dbReference>